<organism evidence="5 6">
    <name type="scientific">Acetobacter suratthaniensis</name>
    <dbReference type="NCBI Taxonomy" id="1502841"/>
    <lineage>
        <taxon>Bacteria</taxon>
        <taxon>Pseudomonadati</taxon>
        <taxon>Pseudomonadota</taxon>
        <taxon>Alphaproteobacteria</taxon>
        <taxon>Acetobacterales</taxon>
        <taxon>Acetobacteraceae</taxon>
        <taxon>Acetobacter</taxon>
    </lineage>
</organism>
<keyword evidence="6" id="KW-1185">Reference proteome</keyword>
<evidence type="ECO:0000256" key="1">
    <source>
        <dbReference type="ARBA" id="ARBA00022741"/>
    </source>
</evidence>
<gene>
    <name evidence="5" type="ORF">J2D75_05260</name>
</gene>
<sequence length="298" mass="31393">MMDKVLQEAELVQGRRRTRRAGSGRRVSRRREAVQAGEAEQAVPAWVTSRKPFSLETLPDGLSLHDVLAWHSLPAPLVAVLAEGDLSVALARLLNFTSLALEKSTPLAFCGPSGGGQTLALARMAVRYVQHERHVETTPLVIACEAEPEGAARLTAWLKPYGVPVFRAATVEAVRAIMARKGAAQPVLLDLPKASLYAPGGLVAVREVIRQAGAAPIAVLPAGMDAEEAADTAAAYRQLGAERMIATRLDQAGRIGSIITAAACGLALTYAGYAPSVRGGAVRCDAALLARRLMVVPG</sequence>
<name>A0ABS3LLA1_9PROT</name>
<dbReference type="RefSeq" id="WP_207853568.1">
    <property type="nucleotide sequence ID" value="NZ_JAFVMG010000003.1"/>
</dbReference>
<accession>A0ABS3LLA1</accession>
<feature type="compositionally biased region" description="Basic residues" evidence="3">
    <location>
        <begin position="16"/>
        <end position="29"/>
    </location>
</feature>
<evidence type="ECO:0000313" key="6">
    <source>
        <dbReference type="Proteomes" id="UP000664399"/>
    </source>
</evidence>
<comment type="caution">
    <text evidence="5">The sequence shown here is derived from an EMBL/GenBank/DDBJ whole genome shotgun (WGS) entry which is preliminary data.</text>
</comment>
<feature type="domain" description="SRP54-type proteins GTP-binding" evidence="4">
    <location>
        <begin position="104"/>
        <end position="295"/>
    </location>
</feature>
<feature type="region of interest" description="Disordered" evidence="3">
    <location>
        <begin position="16"/>
        <end position="36"/>
    </location>
</feature>
<dbReference type="Proteomes" id="UP000664399">
    <property type="component" value="Unassembled WGS sequence"/>
</dbReference>
<dbReference type="EMBL" id="JAFVMG010000003">
    <property type="protein sequence ID" value="MBO1327886.1"/>
    <property type="molecule type" value="Genomic_DNA"/>
</dbReference>
<evidence type="ECO:0000259" key="4">
    <source>
        <dbReference type="SMART" id="SM00962"/>
    </source>
</evidence>
<dbReference type="SMART" id="SM00962">
    <property type="entry name" value="SRP54"/>
    <property type="match status" value="1"/>
</dbReference>
<evidence type="ECO:0000256" key="3">
    <source>
        <dbReference type="SAM" id="MobiDB-lite"/>
    </source>
</evidence>
<dbReference type="InterPro" id="IPR000897">
    <property type="entry name" value="SRP54_GTPase_dom"/>
</dbReference>
<dbReference type="InterPro" id="IPR027417">
    <property type="entry name" value="P-loop_NTPase"/>
</dbReference>
<reference evidence="5 6" key="1">
    <citation type="submission" date="2021-03" db="EMBL/GenBank/DDBJ databases">
        <title>The complete genome sequence of Acetobacter suratthaniensis TBRC 1719.</title>
        <authorList>
            <person name="Charoenyingcharoen P."/>
            <person name="Yukphan P."/>
        </authorList>
    </citation>
    <scope>NUCLEOTIDE SEQUENCE [LARGE SCALE GENOMIC DNA]</scope>
    <source>
        <strain evidence="5 6">TBRC 1719</strain>
    </source>
</reference>
<dbReference type="Gene3D" id="3.40.50.300">
    <property type="entry name" value="P-loop containing nucleotide triphosphate hydrolases"/>
    <property type="match status" value="1"/>
</dbReference>
<evidence type="ECO:0000256" key="2">
    <source>
        <dbReference type="ARBA" id="ARBA00023134"/>
    </source>
</evidence>
<protein>
    <recommendedName>
        <fullName evidence="4">SRP54-type proteins GTP-binding domain-containing protein</fullName>
    </recommendedName>
</protein>
<keyword evidence="1" id="KW-0547">Nucleotide-binding</keyword>
<keyword evidence="2" id="KW-0342">GTP-binding</keyword>
<evidence type="ECO:0000313" key="5">
    <source>
        <dbReference type="EMBL" id="MBO1327886.1"/>
    </source>
</evidence>
<proteinExistence type="predicted"/>